<dbReference type="PROSITE" id="PS50082">
    <property type="entry name" value="WD_REPEATS_2"/>
    <property type="match status" value="2"/>
</dbReference>
<dbReference type="GO" id="GO:0043531">
    <property type="term" value="F:ADP binding"/>
    <property type="evidence" value="ECO:0007669"/>
    <property type="project" value="InterPro"/>
</dbReference>
<dbReference type="Pfam" id="PF00400">
    <property type="entry name" value="WD40"/>
    <property type="match status" value="2"/>
</dbReference>
<sequence length="866" mass="92705">MGCGSSHVLLERTLVIYTPSLETSSMTSKSNESTLEDGSDDRRHRLNPQSTEGANGSIGPPGEGSSRGAEEAAHPLPLQLSGAPGAGPGSRQDAAFLPLSPIQQEPDSASPPLSVGSASPPADGARGEYARPAGPTPPGRIGGTVSHSTLLEIPPWPQVARASTSPPMRRARSHAGRPSGRRLQDVVLDAPAPTSPLPDFAGPMSRGASTASSLPSSGTPPIARGLSSRKRSVDGSSHNLELQLVLQRRVSNRSGDSSPGCGTPRSPVTLLPHSPVLQTPHSPAPAGGEVICGVPELPPYYVERPAELSKLRWHLLLGKDTCITGPKGTGGIGKTTIATAIARDAEVQAMYRGGIFWVVLSPSVSPMIKAEELKAAMAANRLDLPAWVPLDETRTVGSMRVWLRQASANKRSLLVVDNCTSPDELSVFCGCGLTLLVTTDNPWLPSKADLEEFCVPPATDDLAYRILASSSGRSCAELKQAAASLMRSCHGLPMALSLIGGTIKSRSPDTWGDVVSEFQPSSEPIVQLVGILAATVELLPQDLRLHYRKLAVLPDCMNVPLKTLKLLWELSSDREALRVCRELSARGLLNITSPRDSGEHIAVHEVQLDFLRRCYHRQAGIWHGALVDAYSHGLDHVAYIADDGYIVNNIAHHLKECFRLDTLRELLYDTEWLERKLHSHGVRSVLDDFRRYLLERSDPQVHTVGRAFELSAKAALAHPSLSLLGVQMAGRLMAHCNQPLIPDWIVFIRALLDEEPYSQGAVPLWPLTASLGQVGGGNLATLKGHDSWVTGIAVSPDGSWVATSSKDRTVRVWDLLTGESMHVLSGHADNVSAVCSSPDGQRLVTSSRDGTARVWDVLSGAELVLI</sequence>
<evidence type="ECO:0000256" key="2">
    <source>
        <dbReference type="ARBA" id="ARBA00022703"/>
    </source>
</evidence>
<dbReference type="InterPro" id="IPR001680">
    <property type="entry name" value="WD40_rpt"/>
</dbReference>
<gene>
    <name evidence="8" type="ORF">TSPGSL018_29156</name>
</gene>
<organism evidence="8">
    <name type="scientific">Tetraselmis sp. GSL018</name>
    <dbReference type="NCBI Taxonomy" id="582737"/>
    <lineage>
        <taxon>Eukaryota</taxon>
        <taxon>Viridiplantae</taxon>
        <taxon>Chlorophyta</taxon>
        <taxon>core chlorophytes</taxon>
        <taxon>Chlorodendrophyceae</taxon>
        <taxon>Chlorodendrales</taxon>
        <taxon>Chlorodendraceae</taxon>
        <taxon>Tetraselmis</taxon>
    </lineage>
</organism>
<dbReference type="Gene3D" id="1.10.10.10">
    <property type="entry name" value="Winged helix-like DNA-binding domain superfamily/Winged helix DNA-binding domain"/>
    <property type="match status" value="1"/>
</dbReference>
<reference evidence="8" key="1">
    <citation type="submission" date="2014-05" db="EMBL/GenBank/DDBJ databases">
        <title>The transcriptome of the halophilic microalga Tetraselmis sp. GSL018 isolated from the Great Salt Lake, Utah.</title>
        <authorList>
            <person name="Jinkerson R.E."/>
            <person name="D'Adamo S."/>
            <person name="Posewitz M.C."/>
        </authorList>
    </citation>
    <scope>NUCLEOTIDE SEQUENCE</scope>
    <source>
        <strain evidence="8">GSL018</strain>
    </source>
</reference>
<protein>
    <submittedName>
        <fullName evidence="8">Wd40 repeat-containing protein</fullName>
    </submittedName>
</protein>
<feature type="compositionally biased region" description="Polar residues" evidence="5">
    <location>
        <begin position="207"/>
        <end position="219"/>
    </location>
</feature>
<evidence type="ECO:0000256" key="3">
    <source>
        <dbReference type="ARBA" id="ARBA00022737"/>
    </source>
</evidence>
<evidence type="ECO:0000259" key="6">
    <source>
        <dbReference type="Pfam" id="PF00931"/>
    </source>
</evidence>
<evidence type="ECO:0000259" key="7">
    <source>
        <dbReference type="Pfam" id="PF17908"/>
    </source>
</evidence>
<dbReference type="PANTHER" id="PTHR22845">
    <property type="entry name" value="APOPTOTIC PROTEASE-ACTIVATING FACTOR 1"/>
    <property type="match status" value="1"/>
</dbReference>
<dbReference type="InterPro" id="IPR019775">
    <property type="entry name" value="WD40_repeat_CS"/>
</dbReference>
<evidence type="ECO:0000256" key="5">
    <source>
        <dbReference type="SAM" id="MobiDB-lite"/>
    </source>
</evidence>
<keyword evidence="1 4" id="KW-0853">WD repeat</keyword>
<dbReference type="InterPro" id="IPR027417">
    <property type="entry name" value="P-loop_NTPase"/>
</dbReference>
<dbReference type="PRINTS" id="PR00364">
    <property type="entry name" value="DISEASERSIST"/>
</dbReference>
<dbReference type="GO" id="GO:0005829">
    <property type="term" value="C:cytosol"/>
    <property type="evidence" value="ECO:0007669"/>
    <property type="project" value="UniProtKB-ARBA"/>
</dbReference>
<evidence type="ECO:0000313" key="8">
    <source>
        <dbReference type="EMBL" id="JAC60359.1"/>
    </source>
</evidence>
<dbReference type="InterPro" id="IPR002182">
    <property type="entry name" value="NB-ARC"/>
</dbReference>
<dbReference type="InterPro" id="IPR015943">
    <property type="entry name" value="WD40/YVTN_repeat-like_dom_sf"/>
</dbReference>
<dbReference type="Gene3D" id="1.10.8.430">
    <property type="entry name" value="Helical domain of apoptotic protease-activating factors"/>
    <property type="match status" value="1"/>
</dbReference>
<dbReference type="Gene3D" id="2.130.10.10">
    <property type="entry name" value="YVTN repeat-like/Quinoprotein amine dehydrogenase"/>
    <property type="match status" value="1"/>
</dbReference>
<dbReference type="InterPro" id="IPR036322">
    <property type="entry name" value="WD40_repeat_dom_sf"/>
</dbReference>
<dbReference type="SUPFAM" id="SSF52540">
    <property type="entry name" value="P-loop containing nucleoside triphosphate hydrolases"/>
    <property type="match status" value="1"/>
</dbReference>
<feature type="repeat" description="WD" evidence="4">
    <location>
        <begin position="782"/>
        <end position="823"/>
    </location>
</feature>
<feature type="region of interest" description="Disordered" evidence="5">
    <location>
        <begin position="22"/>
        <end position="142"/>
    </location>
</feature>
<dbReference type="InterPro" id="IPR041452">
    <property type="entry name" value="APAF1_C"/>
</dbReference>
<dbReference type="Gene3D" id="3.40.50.300">
    <property type="entry name" value="P-loop containing nucleotide triphosphate hydrolases"/>
    <property type="match status" value="1"/>
</dbReference>
<proteinExistence type="predicted"/>
<name>A0A061QPJ9_9CHLO</name>
<accession>A0A061QPJ9</accession>
<feature type="compositionally biased region" description="Polar residues" evidence="5">
    <location>
        <begin position="22"/>
        <end position="33"/>
    </location>
</feature>
<feature type="domain" description="NB-ARC" evidence="6">
    <location>
        <begin position="311"/>
        <end position="419"/>
    </location>
</feature>
<dbReference type="AlphaFoldDB" id="A0A061QPJ9"/>
<dbReference type="Pfam" id="PF00931">
    <property type="entry name" value="NB-ARC"/>
    <property type="match status" value="1"/>
</dbReference>
<dbReference type="PROSITE" id="PS50294">
    <property type="entry name" value="WD_REPEATS_REGION"/>
    <property type="match status" value="2"/>
</dbReference>
<feature type="region of interest" description="Disordered" evidence="5">
    <location>
        <begin position="159"/>
        <end position="238"/>
    </location>
</feature>
<dbReference type="SUPFAM" id="SSF50978">
    <property type="entry name" value="WD40 repeat-like"/>
    <property type="match status" value="1"/>
</dbReference>
<dbReference type="PROSITE" id="PS00678">
    <property type="entry name" value="WD_REPEATS_1"/>
    <property type="match status" value="2"/>
</dbReference>
<dbReference type="InterPro" id="IPR036388">
    <property type="entry name" value="WH-like_DNA-bd_sf"/>
</dbReference>
<dbReference type="Pfam" id="PF17908">
    <property type="entry name" value="APAF1_C"/>
    <property type="match status" value="1"/>
</dbReference>
<dbReference type="Gene3D" id="1.25.40.370">
    <property type="match status" value="1"/>
</dbReference>
<keyword evidence="3" id="KW-0677">Repeat</keyword>
<evidence type="ECO:0000256" key="4">
    <source>
        <dbReference type="PROSITE-ProRule" id="PRU00221"/>
    </source>
</evidence>
<dbReference type="EMBL" id="GBEZ01026890">
    <property type="protein sequence ID" value="JAC60359.1"/>
    <property type="molecule type" value="Transcribed_RNA"/>
</dbReference>
<dbReference type="SMART" id="SM00320">
    <property type="entry name" value="WD40"/>
    <property type="match status" value="2"/>
</dbReference>
<dbReference type="InterPro" id="IPR042197">
    <property type="entry name" value="Apaf_helical"/>
</dbReference>
<feature type="domain" description="APAF-1 helical" evidence="7">
    <location>
        <begin position="625"/>
        <end position="692"/>
    </location>
</feature>
<dbReference type="PANTHER" id="PTHR22845:SF5">
    <property type="entry name" value="APOPTOTIC PROTEASE-ACTIVATING FACTOR 1"/>
    <property type="match status" value="1"/>
</dbReference>
<evidence type="ECO:0000256" key="1">
    <source>
        <dbReference type="ARBA" id="ARBA00022574"/>
    </source>
</evidence>
<feature type="repeat" description="WD" evidence="4">
    <location>
        <begin position="824"/>
        <end position="865"/>
    </location>
</feature>
<keyword evidence="2" id="KW-0053">Apoptosis</keyword>
<feature type="non-terminal residue" evidence="8">
    <location>
        <position position="866"/>
    </location>
</feature>